<evidence type="ECO:0000313" key="1">
    <source>
        <dbReference type="EMBL" id="KAG1533594.1"/>
    </source>
</evidence>
<dbReference type="EMBL" id="JAANIT010003752">
    <property type="protein sequence ID" value="KAG1533594.1"/>
    <property type="molecule type" value="Genomic_DNA"/>
</dbReference>
<accession>A0A9P6XVN4</accession>
<protein>
    <submittedName>
        <fullName evidence="1">Uncharacterized protein</fullName>
    </submittedName>
</protein>
<dbReference type="OrthoDB" id="2210056at2759"/>
<comment type="caution">
    <text evidence="1">The sequence shown here is derived from an EMBL/GenBank/DDBJ whole genome shotgun (WGS) entry which is preliminary data.</text>
</comment>
<evidence type="ECO:0000313" key="2">
    <source>
        <dbReference type="Proteomes" id="UP000717996"/>
    </source>
</evidence>
<reference evidence="1" key="1">
    <citation type="journal article" date="2020" name="Microb. Genom.">
        <title>Genetic diversity of clinical and environmental Mucorales isolates obtained from an investigation of mucormycosis cases among solid organ transplant recipients.</title>
        <authorList>
            <person name="Nguyen M.H."/>
            <person name="Kaul D."/>
            <person name="Muto C."/>
            <person name="Cheng S.J."/>
            <person name="Richter R.A."/>
            <person name="Bruno V.M."/>
            <person name="Liu G."/>
            <person name="Beyhan S."/>
            <person name="Sundermann A.J."/>
            <person name="Mounaud S."/>
            <person name="Pasculle A.W."/>
            <person name="Nierman W.C."/>
            <person name="Driscoll E."/>
            <person name="Cumbie R."/>
            <person name="Clancy C.J."/>
            <person name="Dupont C.L."/>
        </authorList>
    </citation>
    <scope>NUCLEOTIDE SEQUENCE</scope>
    <source>
        <strain evidence="1">GL16</strain>
    </source>
</reference>
<dbReference type="AlphaFoldDB" id="A0A9P6XVN4"/>
<gene>
    <name evidence="1" type="ORF">G6F51_012532</name>
</gene>
<dbReference type="Proteomes" id="UP000717996">
    <property type="component" value="Unassembled WGS sequence"/>
</dbReference>
<organism evidence="1 2">
    <name type="scientific">Rhizopus oryzae</name>
    <name type="common">Mucormycosis agent</name>
    <name type="synonym">Rhizopus arrhizus var. delemar</name>
    <dbReference type="NCBI Taxonomy" id="64495"/>
    <lineage>
        <taxon>Eukaryota</taxon>
        <taxon>Fungi</taxon>
        <taxon>Fungi incertae sedis</taxon>
        <taxon>Mucoromycota</taxon>
        <taxon>Mucoromycotina</taxon>
        <taxon>Mucoromycetes</taxon>
        <taxon>Mucorales</taxon>
        <taxon>Mucorineae</taxon>
        <taxon>Rhizopodaceae</taxon>
        <taxon>Rhizopus</taxon>
    </lineage>
</organism>
<name>A0A9P6XVN4_RHIOR</name>
<proteinExistence type="predicted"/>
<sequence length="284" mass="32045">MDKYLELSPREKNLITCGMSDVIDIMDSKEGGHIHALTEMQYQDLKEYVCATQEYERLCGGYLNDEDIVALIKKKNWTNILRTMYSKLTTASADTFPMLKIITHICDIHLRHKASILPDVVAKLSEASIVIKFWATIIEALFCETDLLVNWGDTISYGPEKTNCKMDLRILCNLETSNDIVSAEFGRTVKESKYFQDKAKLIANGKAQLNNLIKATKDKSMAVALILIQGLQAEFYSLRLACNGLYALELMKKFDFPKKSSFLGDLQDLCGIGVLFLSINKSNK</sequence>